<keyword evidence="5" id="KW-1185">Reference proteome</keyword>
<sequence length="285" mass="31572">MVGKIGNDDFGTSLRQYLIESEVDVRWVEVVEEEGVGSGVATILVEEETGENRILITSGANGYLKPSEEEYREYFGKREDGEREFVILQNEYPDTISSIDWIKGNRPHVRICYNPSPFDPELIDLEMLGKLDMLIVNEGEAMDVAKCVLGSSELKKFETEIENDEVKGFKELAEKLQSLINDKNEGYVIITLGSKGVVYVSQELESPKFEPARKVKNVVDTTGAGDTFFGGVVSSLARGISIEHAVRFATAASSLAVQKRGAAEGIPMFEDVFNIIDDNDKSLLK</sequence>
<evidence type="ECO:0000313" key="4">
    <source>
        <dbReference type="EMBL" id="KAG7662786.1"/>
    </source>
</evidence>
<feature type="domain" description="Carbohydrate kinase PfkB" evidence="3">
    <location>
        <begin position="1"/>
        <end position="267"/>
    </location>
</feature>
<dbReference type="Proteomes" id="UP000694255">
    <property type="component" value="Unassembled WGS sequence"/>
</dbReference>
<dbReference type="InterPro" id="IPR011611">
    <property type="entry name" value="PfkB_dom"/>
</dbReference>
<keyword evidence="1" id="KW-0808">Transferase</keyword>
<evidence type="ECO:0000259" key="3">
    <source>
        <dbReference type="Pfam" id="PF00294"/>
    </source>
</evidence>
<comment type="caution">
    <text evidence="4">The sequence shown here is derived from an EMBL/GenBank/DDBJ whole genome shotgun (WGS) entry which is preliminary data.</text>
</comment>
<dbReference type="Pfam" id="PF00294">
    <property type="entry name" value="PfkB"/>
    <property type="match status" value="1"/>
</dbReference>
<dbReference type="PANTHER" id="PTHR10584:SF166">
    <property type="entry name" value="RIBOKINASE"/>
    <property type="match status" value="1"/>
</dbReference>
<reference evidence="4 5" key="1">
    <citation type="journal article" date="2021" name="DNA Res.">
        <title>Genome analysis of Candida subhashii reveals its hybrid nature and dual mitochondrial genome conformations.</title>
        <authorList>
            <person name="Mixao V."/>
            <person name="Hegedusova E."/>
            <person name="Saus E."/>
            <person name="Pryszcz L.P."/>
            <person name="Cillingova A."/>
            <person name="Nosek J."/>
            <person name="Gabaldon T."/>
        </authorList>
    </citation>
    <scope>NUCLEOTIDE SEQUENCE [LARGE SCALE GENOMIC DNA]</scope>
    <source>
        <strain evidence="4 5">CBS 10753</strain>
    </source>
</reference>
<dbReference type="OrthoDB" id="415590at2759"/>
<protein>
    <submittedName>
        <fullName evidence="4">RBK1</fullName>
    </submittedName>
</protein>
<name>A0A8J5QLI6_9ASCO</name>
<dbReference type="InterPro" id="IPR002173">
    <property type="entry name" value="Carboh/pur_kinase_PfkB_CS"/>
</dbReference>
<gene>
    <name evidence="4" type="ORF">J8A68_003709</name>
</gene>
<dbReference type="GO" id="GO:0016301">
    <property type="term" value="F:kinase activity"/>
    <property type="evidence" value="ECO:0007669"/>
    <property type="project" value="UniProtKB-KW"/>
</dbReference>
<accession>A0A8J5QLI6</accession>
<evidence type="ECO:0000256" key="2">
    <source>
        <dbReference type="ARBA" id="ARBA00022777"/>
    </source>
</evidence>
<dbReference type="PROSITE" id="PS00584">
    <property type="entry name" value="PFKB_KINASES_2"/>
    <property type="match status" value="1"/>
</dbReference>
<dbReference type="EMBL" id="JAGSYN010000162">
    <property type="protein sequence ID" value="KAG7662786.1"/>
    <property type="molecule type" value="Genomic_DNA"/>
</dbReference>
<keyword evidence="2" id="KW-0418">Kinase</keyword>
<evidence type="ECO:0000256" key="1">
    <source>
        <dbReference type="ARBA" id="ARBA00022679"/>
    </source>
</evidence>
<dbReference type="GeneID" id="73470509"/>
<dbReference type="AlphaFoldDB" id="A0A8J5QLI6"/>
<dbReference type="RefSeq" id="XP_049263019.1">
    <property type="nucleotide sequence ID" value="XM_049407592.1"/>
</dbReference>
<evidence type="ECO:0000313" key="5">
    <source>
        <dbReference type="Proteomes" id="UP000694255"/>
    </source>
</evidence>
<dbReference type="PANTHER" id="PTHR10584">
    <property type="entry name" value="SUGAR KINASE"/>
    <property type="match status" value="1"/>
</dbReference>
<proteinExistence type="predicted"/>
<organism evidence="4 5">
    <name type="scientific">[Candida] subhashii</name>
    <dbReference type="NCBI Taxonomy" id="561895"/>
    <lineage>
        <taxon>Eukaryota</taxon>
        <taxon>Fungi</taxon>
        <taxon>Dikarya</taxon>
        <taxon>Ascomycota</taxon>
        <taxon>Saccharomycotina</taxon>
        <taxon>Pichiomycetes</taxon>
        <taxon>Debaryomycetaceae</taxon>
        <taxon>Spathaspora</taxon>
    </lineage>
</organism>